<dbReference type="GO" id="GO:0004252">
    <property type="term" value="F:serine-type endopeptidase activity"/>
    <property type="evidence" value="ECO:0007669"/>
    <property type="project" value="InterPro"/>
</dbReference>
<dbReference type="Proteomes" id="UP000695007">
    <property type="component" value="Unplaced"/>
</dbReference>
<dbReference type="InterPro" id="IPR051487">
    <property type="entry name" value="Ser/Thr_Proteases_Immune/Dev"/>
</dbReference>
<dbReference type="PRINTS" id="PR00722">
    <property type="entry name" value="CHYMOTRYPSIN"/>
</dbReference>
<evidence type="ECO:0000259" key="3">
    <source>
        <dbReference type="PROSITE" id="PS50240"/>
    </source>
</evidence>
<dbReference type="SMART" id="SM00020">
    <property type="entry name" value="Tryp_SPc"/>
    <property type="match status" value="1"/>
</dbReference>
<sequence length="263" mass="29835">MQFIKGRQFSFVRPLEGPNVRNARANEFPFVVSIMRLKSGQYLQPENDHVCTGSLITLRDVATAAHCVVNEMKISIRIIIGSTDIRLGQRYYPFWWLTYDVWAHRKGIQPQVDFNDIVNIRLTAAVPNSIVPAEIPNIPNARLNRLQVIAVAWGILNGTHTNPFLKAANLQVISYRRSLEIIGSSYQPLDIIETPSLLTYMQPHVILSYGDSGGPLLYRHQLVGIHSGVCPKNQEVDNNHLINVHASMHYYRAFFLDVRYSGN</sequence>
<dbReference type="PANTHER" id="PTHR24256">
    <property type="entry name" value="TRYPTASE-RELATED"/>
    <property type="match status" value="1"/>
</dbReference>
<evidence type="ECO:0000313" key="4">
    <source>
        <dbReference type="Proteomes" id="UP000695007"/>
    </source>
</evidence>
<comment type="similarity">
    <text evidence="2">Belongs to the peptidase S1 family. CLIP subfamily.</text>
</comment>
<evidence type="ECO:0000313" key="5">
    <source>
        <dbReference type="RefSeq" id="XP_011503386.1"/>
    </source>
</evidence>
<dbReference type="GO" id="GO:0006508">
    <property type="term" value="P:proteolysis"/>
    <property type="evidence" value="ECO:0007669"/>
    <property type="project" value="InterPro"/>
</dbReference>
<reference evidence="5" key="1">
    <citation type="submission" date="2025-08" db="UniProtKB">
        <authorList>
            <consortium name="RefSeq"/>
        </authorList>
    </citation>
    <scope>IDENTIFICATION</scope>
</reference>
<evidence type="ECO:0000256" key="1">
    <source>
        <dbReference type="ARBA" id="ARBA00023157"/>
    </source>
</evidence>
<dbReference type="InterPro" id="IPR043504">
    <property type="entry name" value="Peptidase_S1_PA_chymotrypsin"/>
</dbReference>
<proteinExistence type="inferred from homology"/>
<keyword evidence="4" id="KW-1185">Reference proteome</keyword>
<name>A0AAJ7E0P4_9HYME</name>
<dbReference type="InterPro" id="IPR001254">
    <property type="entry name" value="Trypsin_dom"/>
</dbReference>
<accession>A0AAJ7E0P4</accession>
<dbReference type="GeneID" id="105366587"/>
<feature type="domain" description="Peptidase S1" evidence="3">
    <location>
        <begin position="3"/>
        <end position="257"/>
    </location>
</feature>
<dbReference type="RefSeq" id="XP_011503386.1">
    <property type="nucleotide sequence ID" value="XM_011505084.1"/>
</dbReference>
<keyword evidence="1" id="KW-1015">Disulfide bond</keyword>
<organism evidence="4 5">
    <name type="scientific">Ceratosolen solmsi marchali</name>
    <dbReference type="NCBI Taxonomy" id="326594"/>
    <lineage>
        <taxon>Eukaryota</taxon>
        <taxon>Metazoa</taxon>
        <taxon>Ecdysozoa</taxon>
        <taxon>Arthropoda</taxon>
        <taxon>Hexapoda</taxon>
        <taxon>Insecta</taxon>
        <taxon>Pterygota</taxon>
        <taxon>Neoptera</taxon>
        <taxon>Endopterygota</taxon>
        <taxon>Hymenoptera</taxon>
        <taxon>Apocrita</taxon>
        <taxon>Proctotrupomorpha</taxon>
        <taxon>Chalcidoidea</taxon>
        <taxon>Agaonidae</taxon>
        <taxon>Agaoninae</taxon>
        <taxon>Ceratosolen</taxon>
    </lineage>
</organism>
<dbReference type="AlphaFoldDB" id="A0AAJ7E0P4"/>
<dbReference type="Pfam" id="PF00089">
    <property type="entry name" value="Trypsin"/>
    <property type="match status" value="1"/>
</dbReference>
<dbReference type="Gene3D" id="2.40.10.10">
    <property type="entry name" value="Trypsin-like serine proteases"/>
    <property type="match status" value="1"/>
</dbReference>
<protein>
    <submittedName>
        <fullName evidence="5">Trypsin-4-like</fullName>
    </submittedName>
</protein>
<dbReference type="PROSITE" id="PS50240">
    <property type="entry name" value="TRYPSIN_DOM"/>
    <property type="match status" value="1"/>
</dbReference>
<dbReference type="KEGG" id="csol:105366587"/>
<gene>
    <name evidence="5" type="primary">LOC105366587</name>
</gene>
<dbReference type="SUPFAM" id="SSF50494">
    <property type="entry name" value="Trypsin-like serine proteases"/>
    <property type="match status" value="1"/>
</dbReference>
<dbReference type="InterPro" id="IPR001314">
    <property type="entry name" value="Peptidase_S1A"/>
</dbReference>
<dbReference type="InterPro" id="IPR009003">
    <property type="entry name" value="Peptidase_S1_PA"/>
</dbReference>
<evidence type="ECO:0000256" key="2">
    <source>
        <dbReference type="ARBA" id="ARBA00024195"/>
    </source>
</evidence>